<keyword evidence="5 7" id="KW-0862">Zinc</keyword>
<evidence type="ECO:0000313" key="9">
    <source>
        <dbReference type="EMBL" id="MEJ8673162.1"/>
    </source>
</evidence>
<dbReference type="Gene3D" id="1.10.1370.10">
    <property type="entry name" value="Neurolysin, domain 3"/>
    <property type="match status" value="1"/>
</dbReference>
<dbReference type="SUPFAM" id="SSF55486">
    <property type="entry name" value="Metalloproteases ('zincins'), catalytic domain"/>
    <property type="match status" value="1"/>
</dbReference>
<dbReference type="GO" id="GO:0016787">
    <property type="term" value="F:hydrolase activity"/>
    <property type="evidence" value="ECO:0007669"/>
    <property type="project" value="UniProtKB-KW"/>
</dbReference>
<keyword evidence="6 7" id="KW-0482">Metalloprotease</keyword>
<comment type="cofactor">
    <cofactor evidence="7">
        <name>Zn(2+)</name>
        <dbReference type="ChEBI" id="CHEBI:29105"/>
    </cofactor>
    <text evidence="7">Binds 1 zinc ion.</text>
</comment>
<dbReference type="CDD" id="cd06456">
    <property type="entry name" value="M3A_DCP"/>
    <property type="match status" value="1"/>
</dbReference>
<dbReference type="InterPro" id="IPR034005">
    <property type="entry name" value="M3A_DCP"/>
</dbReference>
<proteinExistence type="inferred from homology"/>
<evidence type="ECO:0000256" key="7">
    <source>
        <dbReference type="RuleBase" id="RU003435"/>
    </source>
</evidence>
<evidence type="ECO:0000259" key="8">
    <source>
        <dbReference type="Pfam" id="PF01432"/>
    </source>
</evidence>
<comment type="similarity">
    <text evidence="1 7">Belongs to the peptidase M3 family.</text>
</comment>
<dbReference type="PANTHER" id="PTHR43660">
    <property type="entry name" value="DIPEPTIDYL CARBOXYPEPTIDASE"/>
    <property type="match status" value="1"/>
</dbReference>
<evidence type="ECO:0000256" key="2">
    <source>
        <dbReference type="ARBA" id="ARBA00022670"/>
    </source>
</evidence>
<dbReference type="EC" id="3.4.24.-" evidence="9"/>
<evidence type="ECO:0000313" key="10">
    <source>
        <dbReference type="Proteomes" id="UP001224516"/>
    </source>
</evidence>
<dbReference type="Proteomes" id="UP001224516">
    <property type="component" value="Unassembled WGS sequence"/>
</dbReference>
<evidence type="ECO:0000256" key="1">
    <source>
        <dbReference type="ARBA" id="ARBA00006040"/>
    </source>
</evidence>
<name>A0ABU8UX16_9NEIS</name>
<comment type="caution">
    <text evidence="9">The sequence shown here is derived from an EMBL/GenBank/DDBJ whole genome shotgun (WGS) entry which is preliminary data.</text>
</comment>
<feature type="domain" description="Peptidase M3A/M3B catalytic" evidence="8">
    <location>
        <begin position="240"/>
        <end position="685"/>
    </location>
</feature>
<sequence length="687" mass="77553">MRETITQPRDKSAMNANPLLQAWNTPHQLPPFDQVQAEHFEPAFDVLFAEHLAEIDQLAELNEPASFENTAAAFDRSGLRLERAQLLLDNLTSSETSPELQEVERRMASKLAEHRSRIYMHAGFFARLDAIHAQRDNLSLNEEQGRLLDLIHRDFVRAGAKLQGPARQRYAEVVSKLAELTTAFGQNVLADESEYTLQLAENDLAGLPPFLLDAARAAAEARKLPGWAITLSRSSIVPFLTFSQRRDLREQAWRAWTGRGEHPERDNRPLAKQILALRVEQAKLLGYASFADYAIANRMAGAPAAVHALMDQVWEPAKARFEAEKVLLREEAAKLGEPADIQPWDWFYLAEKVRIARYALDDAEIKPYFGLENMIKAMFDVAGRLFGLSFSERHDLKLYHPDVRAWDVSREGKVIALFLGDNYARQSKRGGAWMHVYRWQSRNGGETLPIVVNNNNFAKAGHGQTLLSFDDVRTLFHEFGHGLHGMLSNVEYRLLASPNSPWDYVELPSQLMENWALVPEVLEKHARHAETGAAIPAELVAKIKAARHFNQGFETVRYAASTLIDLALHERDDAEGIDIAAFETAERERLGVPPAAGMNHRPPHFGHIFSDDAYAAGYYVYMWAEVLEAEAFAAFEEAGDPFDPELADKLYRYIYSAGDAREQRAAFRAFRGRDPQAEAMLKSRGLR</sequence>
<dbReference type="RefSeq" id="WP_307913730.1">
    <property type="nucleotide sequence ID" value="NZ_JAVFJF020000001.1"/>
</dbReference>
<evidence type="ECO:0000256" key="5">
    <source>
        <dbReference type="ARBA" id="ARBA00022833"/>
    </source>
</evidence>
<dbReference type="InterPro" id="IPR024077">
    <property type="entry name" value="Neurolysin/TOP_dom2"/>
</dbReference>
<evidence type="ECO:0000256" key="4">
    <source>
        <dbReference type="ARBA" id="ARBA00022801"/>
    </source>
</evidence>
<dbReference type="Pfam" id="PF01432">
    <property type="entry name" value="Peptidase_M3"/>
    <property type="match status" value="1"/>
</dbReference>
<keyword evidence="2 7" id="KW-0645">Protease</keyword>
<evidence type="ECO:0000256" key="3">
    <source>
        <dbReference type="ARBA" id="ARBA00022723"/>
    </source>
</evidence>
<dbReference type="InterPro" id="IPR045090">
    <property type="entry name" value="Pept_M3A_M3B"/>
</dbReference>
<gene>
    <name evidence="9" type="ORF">QCL97_000370</name>
</gene>
<reference evidence="9 10" key="1">
    <citation type="submission" date="2023-12" db="EMBL/GenBank/DDBJ databases">
        <title>Evaluation and characterization of a potential secondary metabolite violacein from indigenous Chromobacterium amazonense SAM215.</title>
        <authorList>
            <person name="Tarafdar M.R."/>
            <person name="Abedin S.M."/>
            <person name="Atiqua A."/>
            <person name="Saha A."/>
            <person name="Khan S.N."/>
        </authorList>
    </citation>
    <scope>NUCLEOTIDE SEQUENCE [LARGE SCALE GENOMIC DNA]</scope>
    <source>
        <strain evidence="9 10">SAM215</strain>
    </source>
</reference>
<dbReference type="PANTHER" id="PTHR43660:SF1">
    <property type="entry name" value="DIPEPTIDYL CARBOXYPEPTIDASE"/>
    <property type="match status" value="1"/>
</dbReference>
<accession>A0ABU8UX16</accession>
<evidence type="ECO:0000256" key="6">
    <source>
        <dbReference type="ARBA" id="ARBA00023049"/>
    </source>
</evidence>
<keyword evidence="3 7" id="KW-0479">Metal-binding</keyword>
<organism evidence="9 10">
    <name type="scientific">Chromobacterium amazonense</name>
    <dbReference type="NCBI Taxonomy" id="1382803"/>
    <lineage>
        <taxon>Bacteria</taxon>
        <taxon>Pseudomonadati</taxon>
        <taxon>Pseudomonadota</taxon>
        <taxon>Betaproteobacteria</taxon>
        <taxon>Neisseriales</taxon>
        <taxon>Chromobacteriaceae</taxon>
        <taxon>Chromobacterium</taxon>
    </lineage>
</organism>
<dbReference type="EMBL" id="JAVFJF020000001">
    <property type="protein sequence ID" value="MEJ8673162.1"/>
    <property type="molecule type" value="Genomic_DNA"/>
</dbReference>
<keyword evidence="4 7" id="KW-0378">Hydrolase</keyword>
<dbReference type="InterPro" id="IPR001567">
    <property type="entry name" value="Pept_M3A_M3B_dom"/>
</dbReference>
<keyword evidence="10" id="KW-1185">Reference proteome</keyword>
<dbReference type="Gene3D" id="3.40.390.10">
    <property type="entry name" value="Collagenase (Catalytic Domain)"/>
    <property type="match status" value="1"/>
</dbReference>
<protein>
    <submittedName>
        <fullName evidence="9">M3 family metallopeptidase</fullName>
        <ecNumber evidence="9">3.4.24.-</ecNumber>
    </submittedName>
</protein>
<dbReference type="InterPro" id="IPR024079">
    <property type="entry name" value="MetalloPept_cat_dom_sf"/>
</dbReference>